<dbReference type="Proteomes" id="UP001196413">
    <property type="component" value="Unassembled WGS sequence"/>
</dbReference>
<reference evidence="1" key="1">
    <citation type="submission" date="2021-06" db="EMBL/GenBank/DDBJ databases">
        <title>Parelaphostrongylus tenuis whole genome reference sequence.</title>
        <authorList>
            <person name="Garwood T.J."/>
            <person name="Larsen P.A."/>
            <person name="Fountain-Jones N.M."/>
            <person name="Garbe J.R."/>
            <person name="Macchietto M.G."/>
            <person name="Kania S.A."/>
            <person name="Gerhold R.W."/>
            <person name="Richards J.E."/>
            <person name="Wolf T.M."/>
        </authorList>
    </citation>
    <scope>NUCLEOTIDE SEQUENCE</scope>
    <source>
        <strain evidence="1">MNPRO001-30</strain>
        <tissue evidence="1">Meninges</tissue>
    </source>
</reference>
<organism evidence="1 2">
    <name type="scientific">Parelaphostrongylus tenuis</name>
    <name type="common">Meningeal worm</name>
    <dbReference type="NCBI Taxonomy" id="148309"/>
    <lineage>
        <taxon>Eukaryota</taxon>
        <taxon>Metazoa</taxon>
        <taxon>Ecdysozoa</taxon>
        <taxon>Nematoda</taxon>
        <taxon>Chromadorea</taxon>
        <taxon>Rhabditida</taxon>
        <taxon>Rhabditina</taxon>
        <taxon>Rhabditomorpha</taxon>
        <taxon>Strongyloidea</taxon>
        <taxon>Metastrongylidae</taxon>
        <taxon>Parelaphostrongylus</taxon>
    </lineage>
</organism>
<keyword evidence="2" id="KW-1185">Reference proteome</keyword>
<sequence length="113" mass="12761">MHQTLYQIALNDSINRLFIPRIKRTIRRHLISRAEEAAISCFAHNLRHLFWREGVNSAFVIALDPGFSACKAALLTPTGSVIESSEFSFNVGSFDKRTEGILRKWQSKLVTAA</sequence>
<gene>
    <name evidence="1" type="ORF">KIN20_032102</name>
</gene>
<protein>
    <submittedName>
        <fullName evidence="1">Uncharacterized protein</fullName>
    </submittedName>
</protein>
<comment type="caution">
    <text evidence="1">The sequence shown here is derived from an EMBL/GenBank/DDBJ whole genome shotgun (WGS) entry which is preliminary data.</text>
</comment>
<dbReference type="EMBL" id="JAHQIW010006775">
    <property type="protein sequence ID" value="KAJ1370388.1"/>
    <property type="molecule type" value="Genomic_DNA"/>
</dbReference>
<evidence type="ECO:0000313" key="2">
    <source>
        <dbReference type="Proteomes" id="UP001196413"/>
    </source>
</evidence>
<name>A0AAD5WI92_PARTN</name>
<dbReference type="InterPro" id="IPR023323">
    <property type="entry name" value="Tex-like_dom_sf"/>
</dbReference>
<proteinExistence type="predicted"/>
<evidence type="ECO:0000313" key="1">
    <source>
        <dbReference type="EMBL" id="KAJ1370388.1"/>
    </source>
</evidence>
<dbReference type="AlphaFoldDB" id="A0AAD5WI92"/>
<dbReference type="SUPFAM" id="SSF158832">
    <property type="entry name" value="Tex N-terminal region-like"/>
    <property type="match status" value="1"/>
</dbReference>
<dbReference type="Gene3D" id="1.10.3500.10">
    <property type="entry name" value="Tex N-terminal region-like"/>
    <property type="match status" value="1"/>
</dbReference>
<accession>A0AAD5WI92</accession>